<sequence length="530" mass="62847">MNLKKSPTSFLYSNLKKSPAIGIFRKSTKKIEDSKDICDQISSILNNDCNSQNEPEKLPNKCFKKEENIELKIEEDNFSFKSDSSSIATELDQDKIAVYEKNDKALKSKQDPPLKTEVDSNKENRPLKFQLPEFKPFKFKKEERFQKINSKDRPRICPNDNLSEIPSLIQKIIEENNEIKLKENLIKTENDSLLIKNEILTNEINLLKNDKNIYESRNEELKNECFNLKKEIIKNECDKEKIENILNTIKKEITEIKSFKECERNKNKLLNEEKRELENKIITYEKNALLNYKKISELEEKIKLNNNFLGNLEIENHEYKNKINELNLKIEYLKNDLNLELNNKNDDLNKLKIEKDQEINKKYKIIQSAIAYDDSCSNTVNIINDVVLSIMNRINNINLFYEEVKERVNDSKRSNYKLKERIDLIYGNLNDKLFRFKDLIGKIVKKKGNSKTELIGLKDNLQEIYYFYLKEKTDFSYFIEDLQMRHRNEINNIRNLYSSQIKKIIKHYKGKSSDIKKLIPKDDDMWSVLK</sequence>
<feature type="coiled-coil region" evidence="1">
    <location>
        <begin position="190"/>
        <end position="361"/>
    </location>
</feature>
<dbReference type="AlphaFoldDB" id="A0A059F589"/>
<name>A0A059F589_9MICR</name>
<dbReference type="Proteomes" id="UP000030655">
    <property type="component" value="Unassembled WGS sequence"/>
</dbReference>
<keyword evidence="1" id="KW-0175">Coiled coil</keyword>
<evidence type="ECO:0000256" key="1">
    <source>
        <dbReference type="SAM" id="Coils"/>
    </source>
</evidence>
<proteinExistence type="predicted"/>
<organism evidence="2 3">
    <name type="scientific">Anncaliia algerae PRA339</name>
    <dbReference type="NCBI Taxonomy" id="1288291"/>
    <lineage>
        <taxon>Eukaryota</taxon>
        <taxon>Fungi</taxon>
        <taxon>Fungi incertae sedis</taxon>
        <taxon>Microsporidia</taxon>
        <taxon>Tubulinosematoidea</taxon>
        <taxon>Tubulinosematidae</taxon>
        <taxon>Anncaliia</taxon>
    </lineage>
</organism>
<gene>
    <name evidence="2" type="ORF">H312_00295</name>
</gene>
<dbReference type="OrthoDB" id="10601262at2759"/>
<dbReference type="VEuPathDB" id="MicrosporidiaDB:H312_00295"/>
<evidence type="ECO:0000313" key="3">
    <source>
        <dbReference type="Proteomes" id="UP000030655"/>
    </source>
</evidence>
<protein>
    <submittedName>
        <fullName evidence="2">Uncharacterized protein</fullName>
    </submittedName>
</protein>
<reference evidence="3" key="1">
    <citation type="submission" date="2013-02" db="EMBL/GenBank/DDBJ databases">
        <authorList>
            <consortium name="The Broad Institute Genome Sequencing Platform"/>
            <person name="Cuomo C."/>
            <person name="Becnel J."/>
            <person name="Sanscrainte N."/>
            <person name="Walker B."/>
            <person name="Young S.K."/>
            <person name="Zeng Q."/>
            <person name="Gargeya S."/>
            <person name="Fitzgerald M."/>
            <person name="Haas B."/>
            <person name="Abouelleil A."/>
            <person name="Alvarado L."/>
            <person name="Arachchi H.M."/>
            <person name="Berlin A.M."/>
            <person name="Chapman S.B."/>
            <person name="Dewar J."/>
            <person name="Goldberg J."/>
            <person name="Griggs A."/>
            <person name="Gujja S."/>
            <person name="Hansen M."/>
            <person name="Howarth C."/>
            <person name="Imamovic A."/>
            <person name="Larimer J."/>
            <person name="McCowan C."/>
            <person name="Murphy C."/>
            <person name="Neiman D."/>
            <person name="Pearson M."/>
            <person name="Priest M."/>
            <person name="Roberts A."/>
            <person name="Saif S."/>
            <person name="Shea T."/>
            <person name="Sisk P."/>
            <person name="Sykes S."/>
            <person name="Wortman J."/>
            <person name="Nusbaum C."/>
            <person name="Birren B."/>
        </authorList>
    </citation>
    <scope>NUCLEOTIDE SEQUENCE [LARGE SCALE GENOMIC DNA]</scope>
    <source>
        <strain evidence="3">PRA339</strain>
    </source>
</reference>
<dbReference type="STRING" id="1288291.A0A059F589"/>
<reference evidence="2 3" key="2">
    <citation type="submission" date="2014-03" db="EMBL/GenBank/DDBJ databases">
        <title>The Genome Sequence of Anncaliia algerae insect isolate PRA339.</title>
        <authorList>
            <consortium name="The Broad Institute Genome Sequencing Platform"/>
            <consortium name="The Broad Institute Genome Sequencing Center for Infectious Disease"/>
            <person name="Cuomo C."/>
            <person name="Becnel J."/>
            <person name="Sanscrainte N."/>
            <person name="Walker B."/>
            <person name="Young S.K."/>
            <person name="Zeng Q."/>
            <person name="Gargeya S."/>
            <person name="Fitzgerald M."/>
            <person name="Haas B."/>
            <person name="Abouelleil A."/>
            <person name="Alvarado L."/>
            <person name="Arachchi H.M."/>
            <person name="Berlin A.M."/>
            <person name="Chapman S.B."/>
            <person name="Dewar J."/>
            <person name="Goldberg J."/>
            <person name="Griggs A."/>
            <person name="Gujja S."/>
            <person name="Hansen M."/>
            <person name="Howarth C."/>
            <person name="Imamovic A."/>
            <person name="Larimer J."/>
            <person name="McCowan C."/>
            <person name="Murphy C."/>
            <person name="Neiman D."/>
            <person name="Pearson M."/>
            <person name="Priest M."/>
            <person name="Roberts A."/>
            <person name="Saif S."/>
            <person name="Shea T."/>
            <person name="Sisk P."/>
            <person name="Sykes S."/>
            <person name="Wortman J."/>
            <person name="Nusbaum C."/>
            <person name="Birren B."/>
        </authorList>
    </citation>
    <scope>NUCLEOTIDE SEQUENCE [LARGE SCALE GENOMIC DNA]</scope>
    <source>
        <strain evidence="2 3">PRA339</strain>
    </source>
</reference>
<accession>A0A059F589</accession>
<dbReference type="EMBL" id="KK365131">
    <property type="protein sequence ID" value="KCZ82272.1"/>
    <property type="molecule type" value="Genomic_DNA"/>
</dbReference>
<dbReference type="HOGENOM" id="CLU_513838_0_0_1"/>
<keyword evidence="3" id="KW-1185">Reference proteome</keyword>
<evidence type="ECO:0000313" key="2">
    <source>
        <dbReference type="EMBL" id="KCZ82272.1"/>
    </source>
</evidence>